<dbReference type="Gene3D" id="3.40.640.10">
    <property type="entry name" value="Type I PLP-dependent aspartate aminotransferase-like (Major domain)"/>
    <property type="match status" value="1"/>
</dbReference>
<evidence type="ECO:0000313" key="6">
    <source>
        <dbReference type="EMBL" id="SCC23610.1"/>
    </source>
</evidence>
<dbReference type="Proteomes" id="UP000181997">
    <property type="component" value="Unassembled WGS sequence"/>
</dbReference>
<protein>
    <submittedName>
        <fullName evidence="6">4-aminobutyrate aminotransferase</fullName>
    </submittedName>
</protein>
<proteinExistence type="inferred from homology"/>
<gene>
    <name evidence="6" type="ORF">GA0061094_3325</name>
</gene>
<keyword evidence="4 5" id="KW-0663">Pyridoxal phosphate</keyword>
<dbReference type="SUPFAM" id="SSF53383">
    <property type="entry name" value="PLP-dependent transferases"/>
    <property type="match status" value="1"/>
</dbReference>
<keyword evidence="7" id="KW-1185">Reference proteome</keyword>
<evidence type="ECO:0000256" key="2">
    <source>
        <dbReference type="ARBA" id="ARBA00022576"/>
    </source>
</evidence>
<dbReference type="OrthoDB" id="9807885at2"/>
<dbReference type="CDD" id="cd00610">
    <property type="entry name" value="OAT_like"/>
    <property type="match status" value="1"/>
</dbReference>
<dbReference type="Pfam" id="PF00202">
    <property type="entry name" value="Aminotran_3"/>
    <property type="match status" value="1"/>
</dbReference>
<comment type="similarity">
    <text evidence="5">Belongs to the class-III pyridoxal-phosphate-dependent aminotransferase family.</text>
</comment>
<name>A0A0V8HD42_9BACI</name>
<dbReference type="RefSeq" id="WP_058299309.1">
    <property type="nucleotide sequence ID" value="NZ_FMAU01000004.1"/>
</dbReference>
<dbReference type="InterPro" id="IPR005814">
    <property type="entry name" value="Aminotrans_3"/>
</dbReference>
<dbReference type="EMBL" id="FMAU01000004">
    <property type="protein sequence ID" value="SCC23610.1"/>
    <property type="molecule type" value="Genomic_DNA"/>
</dbReference>
<accession>A0A0V8HD42</accession>
<dbReference type="GO" id="GO:0030170">
    <property type="term" value="F:pyridoxal phosphate binding"/>
    <property type="evidence" value="ECO:0007669"/>
    <property type="project" value="InterPro"/>
</dbReference>
<evidence type="ECO:0000256" key="4">
    <source>
        <dbReference type="ARBA" id="ARBA00022898"/>
    </source>
</evidence>
<keyword evidence="3 6" id="KW-0808">Transferase</keyword>
<comment type="cofactor">
    <cofactor evidence="1">
        <name>pyridoxal 5'-phosphate</name>
        <dbReference type="ChEBI" id="CHEBI:597326"/>
    </cofactor>
</comment>
<evidence type="ECO:0000313" key="7">
    <source>
        <dbReference type="Proteomes" id="UP000181997"/>
    </source>
</evidence>
<dbReference type="GO" id="GO:0008483">
    <property type="term" value="F:transaminase activity"/>
    <property type="evidence" value="ECO:0007669"/>
    <property type="project" value="UniProtKB-KW"/>
</dbReference>
<dbReference type="Gene3D" id="3.90.1150.10">
    <property type="entry name" value="Aspartate Aminotransferase, domain 1"/>
    <property type="match status" value="1"/>
</dbReference>
<dbReference type="InterPro" id="IPR050103">
    <property type="entry name" value="Class-III_PLP-dep_AT"/>
</dbReference>
<dbReference type="InterPro" id="IPR015424">
    <property type="entry name" value="PyrdxlP-dep_Trfase"/>
</dbReference>
<evidence type="ECO:0000256" key="3">
    <source>
        <dbReference type="ARBA" id="ARBA00022679"/>
    </source>
</evidence>
<dbReference type="AlphaFoldDB" id="A0A0V8HD42"/>
<dbReference type="PANTHER" id="PTHR11986:SF79">
    <property type="entry name" value="ACETYLORNITHINE AMINOTRANSFERASE, MITOCHONDRIAL"/>
    <property type="match status" value="1"/>
</dbReference>
<organism evidence="6 7">
    <name type="scientific">[Bacillus] enclensis</name>
    <dbReference type="NCBI Taxonomy" id="1402860"/>
    <lineage>
        <taxon>Bacteria</taxon>
        <taxon>Bacillati</taxon>
        <taxon>Bacillota</taxon>
        <taxon>Bacilli</taxon>
        <taxon>Bacillales</taxon>
        <taxon>Bacillaceae</taxon>
        <taxon>Rossellomorea</taxon>
    </lineage>
</organism>
<dbReference type="PIRSF" id="PIRSF000521">
    <property type="entry name" value="Transaminase_4ab_Lys_Orn"/>
    <property type="match status" value="1"/>
</dbReference>
<evidence type="ECO:0000256" key="5">
    <source>
        <dbReference type="RuleBase" id="RU003560"/>
    </source>
</evidence>
<sequence length="415" mass="46308">MITIKEKFDYLTRNTWPNEATSPVVKGDGIYFWDENNKKYMDFSSQTLNLLLGQCYPAIVEALTEQIKTLTYASSRFGSSAYLEAAKRIVRVAPKGFTRINIKMCDGSDANETALKTAKKFTGKPGVISFHKAHTGQTTQTLHVRGYARDERTLLGSTEDVTFISPPSCQEKGDYKHSLKEFEEVITKHGGIGAVLVDPMMVNAGVLVNEETSAYLKGIEALCHRYNVMFILDENQSFGWVPGIFAANYYDISPDIITLGKGLSSGHPLAGVLVKEKYKEALDYNEADFTHGGHVLTCRAAATTIETLETVDFHLLEKEKKIESEIRDLQSKANFPLIHRGVGLIHGLEFATEDEERNSVMANSIFETALRKGLFLRKYNNKIILKPPVIVSEEEIEKAFAILSSSFKEEGLLLN</sequence>
<dbReference type="InterPro" id="IPR015422">
    <property type="entry name" value="PyrdxlP-dep_Trfase_small"/>
</dbReference>
<dbReference type="GO" id="GO:0042802">
    <property type="term" value="F:identical protein binding"/>
    <property type="evidence" value="ECO:0007669"/>
    <property type="project" value="TreeGrafter"/>
</dbReference>
<keyword evidence="2 6" id="KW-0032">Aminotransferase</keyword>
<dbReference type="PANTHER" id="PTHR11986">
    <property type="entry name" value="AMINOTRANSFERASE CLASS III"/>
    <property type="match status" value="1"/>
</dbReference>
<dbReference type="InterPro" id="IPR015421">
    <property type="entry name" value="PyrdxlP-dep_Trfase_major"/>
</dbReference>
<reference evidence="7" key="1">
    <citation type="submission" date="2016-08" db="EMBL/GenBank/DDBJ databases">
        <authorList>
            <person name="Varghese N."/>
            <person name="Submissions Spin"/>
        </authorList>
    </citation>
    <scope>NUCLEOTIDE SEQUENCE [LARGE SCALE GENOMIC DNA]</scope>
    <source>
        <strain evidence="7">SGD-1123</strain>
    </source>
</reference>
<evidence type="ECO:0000256" key="1">
    <source>
        <dbReference type="ARBA" id="ARBA00001933"/>
    </source>
</evidence>